<feature type="transmembrane region" description="Helical" evidence="1">
    <location>
        <begin position="60"/>
        <end position="80"/>
    </location>
</feature>
<evidence type="ECO:0000313" key="2">
    <source>
        <dbReference type="EMBL" id="KAJ9186553.1"/>
    </source>
</evidence>
<comment type="caution">
    <text evidence="2">The sequence shown here is derived from an EMBL/GenBank/DDBJ whole genome shotgun (WGS) entry which is preliminary data.</text>
</comment>
<keyword evidence="1" id="KW-0472">Membrane</keyword>
<keyword evidence="1" id="KW-1133">Transmembrane helix</keyword>
<reference evidence="2" key="1">
    <citation type="journal article" date="2023" name="Plant Biotechnol. J.">
        <title>Chromosome-level wild Hevea brasiliensis genome provides new tools for genomic-assisted breeding and valuable loci to elevate rubber yield.</title>
        <authorList>
            <person name="Cheng H."/>
            <person name="Song X."/>
            <person name="Hu Y."/>
            <person name="Wu T."/>
            <person name="Yang Q."/>
            <person name="An Z."/>
            <person name="Feng S."/>
            <person name="Deng Z."/>
            <person name="Wu W."/>
            <person name="Zeng X."/>
            <person name="Tu M."/>
            <person name="Wang X."/>
            <person name="Huang H."/>
        </authorList>
    </citation>
    <scope>NUCLEOTIDE SEQUENCE</scope>
    <source>
        <strain evidence="2">MT/VB/25A 57/8</strain>
    </source>
</reference>
<evidence type="ECO:0008006" key="4">
    <source>
        <dbReference type="Google" id="ProtNLM"/>
    </source>
</evidence>
<organism evidence="2 3">
    <name type="scientific">Hevea brasiliensis</name>
    <name type="common">Para rubber tree</name>
    <name type="synonym">Siphonia brasiliensis</name>
    <dbReference type="NCBI Taxonomy" id="3981"/>
    <lineage>
        <taxon>Eukaryota</taxon>
        <taxon>Viridiplantae</taxon>
        <taxon>Streptophyta</taxon>
        <taxon>Embryophyta</taxon>
        <taxon>Tracheophyta</taxon>
        <taxon>Spermatophyta</taxon>
        <taxon>Magnoliopsida</taxon>
        <taxon>eudicotyledons</taxon>
        <taxon>Gunneridae</taxon>
        <taxon>Pentapetalae</taxon>
        <taxon>rosids</taxon>
        <taxon>fabids</taxon>
        <taxon>Malpighiales</taxon>
        <taxon>Euphorbiaceae</taxon>
        <taxon>Crotonoideae</taxon>
        <taxon>Micrandreae</taxon>
        <taxon>Hevea</taxon>
    </lineage>
</organism>
<feature type="transmembrane region" description="Helical" evidence="1">
    <location>
        <begin position="28"/>
        <end position="48"/>
    </location>
</feature>
<keyword evidence="1" id="KW-0812">Transmembrane</keyword>
<accession>A0ABQ9N474</accession>
<proteinExistence type="predicted"/>
<evidence type="ECO:0000313" key="3">
    <source>
        <dbReference type="Proteomes" id="UP001174677"/>
    </source>
</evidence>
<keyword evidence="3" id="KW-1185">Reference proteome</keyword>
<gene>
    <name evidence="2" type="ORF">P3X46_002110</name>
</gene>
<dbReference type="PANTHER" id="PTHR33640:SF34">
    <property type="entry name" value="PROTEIN, PUTATIVE-RELATED"/>
    <property type="match status" value="1"/>
</dbReference>
<protein>
    <recommendedName>
        <fullName evidence="4">DUF4408 domain-containing protein</fullName>
    </recommendedName>
</protein>
<dbReference type="EMBL" id="JARPOI010000002">
    <property type="protein sequence ID" value="KAJ9186553.1"/>
    <property type="molecule type" value="Genomic_DNA"/>
</dbReference>
<dbReference type="Proteomes" id="UP001174677">
    <property type="component" value="Chromosome 2"/>
</dbReference>
<name>A0ABQ9N474_HEVBR</name>
<sequence>MSSFEFDIVKAEKADAMRRYKRERIYRFSLPLAGAFTLLFCSFSWLPVVHEMAKAYLSVLNHHLLVFLLINAMVLVIYHLSAAAAGGKNDSASQPDLYDQYVSFSFSSSSRRRTTAEGEKQLVVVSPAAVEVQPDENTFHNKQIVHYENANCAPVEKNPVNELAVTETYKADRDETKSFRRTRSEKYAIEKIKRSQRRELRRSGTENGREMVVAGGRTLTRKSMQEMNSEEFRHTIESFIASKRKILRDENFAVSMEEKESSFNYHNRLYVI</sequence>
<dbReference type="PANTHER" id="PTHR33640">
    <property type="entry name" value="TRANSMEMBRANE PROTEIN"/>
    <property type="match status" value="1"/>
</dbReference>
<evidence type="ECO:0000256" key="1">
    <source>
        <dbReference type="SAM" id="Phobius"/>
    </source>
</evidence>